<dbReference type="Proteomes" id="UP000054596">
    <property type="component" value="Unassembled WGS sequence"/>
</dbReference>
<evidence type="ECO:0008006" key="3">
    <source>
        <dbReference type="Google" id="ProtNLM"/>
    </source>
</evidence>
<reference evidence="1" key="1">
    <citation type="submission" date="2016-01" db="EMBL/GenBank/DDBJ databases">
        <authorList>
            <person name="Peeters C."/>
        </authorList>
    </citation>
    <scope>NUCLEOTIDE SEQUENCE [LARGE SCALE GENOMIC DNA]</scope>
    <source>
        <strain evidence="1">LMG 29325</strain>
    </source>
</reference>
<dbReference type="RefSeq" id="WP_086967808.1">
    <property type="nucleotide sequence ID" value="NZ_FCOJ02000016.1"/>
</dbReference>
<dbReference type="Pfam" id="PF11154">
    <property type="entry name" value="DUF2934"/>
    <property type="match status" value="1"/>
</dbReference>
<protein>
    <recommendedName>
        <fullName evidence="3">DUF2934 domain-containing protein</fullName>
    </recommendedName>
</protein>
<evidence type="ECO:0000313" key="1">
    <source>
        <dbReference type="EMBL" id="SAK59818.1"/>
    </source>
</evidence>
<sequence length="61" mass="6911">MHILATEEQIRALAYRLWAEAGSPQDRSDEFWLLAQQRLASEPGMGIPKASEREDMPPESV</sequence>
<dbReference type="InterPro" id="IPR021327">
    <property type="entry name" value="DUF2934"/>
</dbReference>
<proteinExistence type="predicted"/>
<gene>
    <name evidence="1" type="ORF">AWB82_02730</name>
</gene>
<dbReference type="AlphaFoldDB" id="A0A158APH0"/>
<accession>A0A158APH0</accession>
<evidence type="ECO:0000313" key="2">
    <source>
        <dbReference type="Proteomes" id="UP000054596"/>
    </source>
</evidence>
<comment type="caution">
    <text evidence="1">The sequence shown here is derived from an EMBL/GenBank/DDBJ whole genome shotgun (WGS) entry which is preliminary data.</text>
</comment>
<dbReference type="OrthoDB" id="8909820at2"/>
<keyword evidence="2" id="KW-1185">Reference proteome</keyword>
<organism evidence="1 2">
    <name type="scientific">Caballeronia glebae</name>
    <dbReference type="NCBI Taxonomy" id="1777143"/>
    <lineage>
        <taxon>Bacteria</taxon>
        <taxon>Pseudomonadati</taxon>
        <taxon>Pseudomonadota</taxon>
        <taxon>Betaproteobacteria</taxon>
        <taxon>Burkholderiales</taxon>
        <taxon>Burkholderiaceae</taxon>
        <taxon>Caballeronia</taxon>
    </lineage>
</organism>
<name>A0A158APH0_9BURK</name>
<dbReference type="EMBL" id="FCOJ02000016">
    <property type="protein sequence ID" value="SAK59818.1"/>
    <property type="molecule type" value="Genomic_DNA"/>
</dbReference>